<gene>
    <name evidence="4" type="ORF">DFJ69_1910</name>
</gene>
<protein>
    <submittedName>
        <fullName evidence="4">NADP-dependent 3-hydroxy acid dehydrogenase YdfG</fullName>
    </submittedName>
</protein>
<dbReference type="Pfam" id="PF00106">
    <property type="entry name" value="adh_short"/>
    <property type="match status" value="1"/>
</dbReference>
<organism evidence="4 5">
    <name type="scientific">Thermomonospora umbrina</name>
    <dbReference type="NCBI Taxonomy" id="111806"/>
    <lineage>
        <taxon>Bacteria</taxon>
        <taxon>Bacillati</taxon>
        <taxon>Actinomycetota</taxon>
        <taxon>Actinomycetes</taxon>
        <taxon>Streptosporangiales</taxon>
        <taxon>Thermomonosporaceae</taxon>
        <taxon>Thermomonospora</taxon>
    </lineage>
</organism>
<dbReference type="Gene3D" id="3.40.50.720">
    <property type="entry name" value="NAD(P)-binding Rossmann-like Domain"/>
    <property type="match status" value="1"/>
</dbReference>
<dbReference type="PRINTS" id="PR00080">
    <property type="entry name" value="SDRFAMILY"/>
</dbReference>
<dbReference type="EMBL" id="QTTT01000001">
    <property type="protein sequence ID" value="REE96473.1"/>
    <property type="molecule type" value="Genomic_DNA"/>
</dbReference>
<sequence>MFPPIPCRERSEGTRNNGGVRKTAVVTGASSGIGAATARRLAAEGFHVVLAARRRDRLDTLAKEIAEGVPGAGRVVPVTLDVTSQESVDALAAGLSGCHVLVNNAGGALGLEAVAEADPDDWRAMYDTNVLGLLRVTQALLPMMVESGAGHVVNITSLAGHVAYEGGGGYNAAKHAAVAVNEVLRLELVDRPVRVTEVAPGLVHTEEFSLVRFRGDAERAAKPYEGVPEPLVADDVADCVAWAVTRPAHVNIDRIDVQPQAQAAPHKVHRRV</sequence>
<dbReference type="FunFam" id="3.40.50.720:FF:000047">
    <property type="entry name" value="NADP-dependent L-serine/L-allo-threonine dehydrogenase"/>
    <property type="match status" value="1"/>
</dbReference>
<proteinExistence type="inferred from homology"/>
<evidence type="ECO:0000256" key="3">
    <source>
        <dbReference type="RuleBase" id="RU000363"/>
    </source>
</evidence>
<dbReference type="AlphaFoldDB" id="A0A3D9SRA0"/>
<dbReference type="InterPro" id="IPR036291">
    <property type="entry name" value="NAD(P)-bd_dom_sf"/>
</dbReference>
<dbReference type="GO" id="GO:0016616">
    <property type="term" value="F:oxidoreductase activity, acting on the CH-OH group of donors, NAD or NADP as acceptor"/>
    <property type="evidence" value="ECO:0007669"/>
    <property type="project" value="UniProtKB-ARBA"/>
</dbReference>
<dbReference type="PANTHER" id="PTHR42901:SF1">
    <property type="entry name" value="ALCOHOL DEHYDROGENASE"/>
    <property type="match status" value="1"/>
</dbReference>
<evidence type="ECO:0000313" key="4">
    <source>
        <dbReference type="EMBL" id="REE96473.1"/>
    </source>
</evidence>
<evidence type="ECO:0000256" key="1">
    <source>
        <dbReference type="ARBA" id="ARBA00006484"/>
    </source>
</evidence>
<reference evidence="4 5" key="1">
    <citation type="submission" date="2018-08" db="EMBL/GenBank/DDBJ databases">
        <title>Sequencing the genomes of 1000 actinobacteria strains.</title>
        <authorList>
            <person name="Klenk H.-P."/>
        </authorList>
    </citation>
    <scope>NUCLEOTIDE SEQUENCE [LARGE SCALE GENOMIC DNA]</scope>
    <source>
        <strain evidence="4 5">DSM 43927</strain>
    </source>
</reference>
<comment type="caution">
    <text evidence="4">The sequence shown here is derived from an EMBL/GenBank/DDBJ whole genome shotgun (WGS) entry which is preliminary data.</text>
</comment>
<evidence type="ECO:0000256" key="2">
    <source>
        <dbReference type="ARBA" id="ARBA00023002"/>
    </source>
</evidence>
<dbReference type="PRINTS" id="PR00081">
    <property type="entry name" value="GDHRDH"/>
</dbReference>
<dbReference type="Proteomes" id="UP000256661">
    <property type="component" value="Unassembled WGS sequence"/>
</dbReference>
<keyword evidence="2" id="KW-0560">Oxidoreductase</keyword>
<dbReference type="PROSITE" id="PS00061">
    <property type="entry name" value="ADH_SHORT"/>
    <property type="match status" value="1"/>
</dbReference>
<dbReference type="SUPFAM" id="SSF51735">
    <property type="entry name" value="NAD(P)-binding Rossmann-fold domains"/>
    <property type="match status" value="1"/>
</dbReference>
<evidence type="ECO:0000313" key="5">
    <source>
        <dbReference type="Proteomes" id="UP000256661"/>
    </source>
</evidence>
<dbReference type="InterPro" id="IPR020904">
    <property type="entry name" value="Sc_DH/Rdtase_CS"/>
</dbReference>
<dbReference type="PANTHER" id="PTHR42901">
    <property type="entry name" value="ALCOHOL DEHYDROGENASE"/>
    <property type="match status" value="1"/>
</dbReference>
<keyword evidence="5" id="KW-1185">Reference proteome</keyword>
<dbReference type="InterPro" id="IPR002347">
    <property type="entry name" value="SDR_fam"/>
</dbReference>
<comment type="similarity">
    <text evidence="1 3">Belongs to the short-chain dehydrogenases/reductases (SDR) family.</text>
</comment>
<name>A0A3D9SRA0_9ACTN</name>
<accession>A0A3D9SRA0</accession>